<dbReference type="EMBL" id="GBXM01096783">
    <property type="protein sequence ID" value="JAH11794.1"/>
    <property type="molecule type" value="Transcribed_RNA"/>
</dbReference>
<evidence type="ECO:0000313" key="2">
    <source>
        <dbReference type="EMBL" id="JAH11794.1"/>
    </source>
</evidence>
<keyword evidence="1" id="KW-0472">Membrane</keyword>
<protein>
    <submittedName>
        <fullName evidence="2">Uncharacterized protein</fullName>
    </submittedName>
</protein>
<accession>A0A0E9Q4Z7</accession>
<evidence type="ECO:0000256" key="1">
    <source>
        <dbReference type="SAM" id="Phobius"/>
    </source>
</evidence>
<dbReference type="AlphaFoldDB" id="A0A0E9Q4Z7"/>
<reference evidence="2" key="2">
    <citation type="journal article" date="2015" name="Fish Shellfish Immunol.">
        <title>Early steps in the European eel (Anguilla anguilla)-Vibrio vulnificus interaction in the gills: Role of the RtxA13 toxin.</title>
        <authorList>
            <person name="Callol A."/>
            <person name="Pajuelo D."/>
            <person name="Ebbesson L."/>
            <person name="Teles M."/>
            <person name="MacKenzie S."/>
            <person name="Amaro C."/>
        </authorList>
    </citation>
    <scope>NUCLEOTIDE SEQUENCE</scope>
</reference>
<feature type="transmembrane region" description="Helical" evidence="1">
    <location>
        <begin position="6"/>
        <end position="28"/>
    </location>
</feature>
<proteinExistence type="predicted"/>
<name>A0A0E9Q4Z7_ANGAN</name>
<organism evidence="2">
    <name type="scientific">Anguilla anguilla</name>
    <name type="common">European freshwater eel</name>
    <name type="synonym">Muraena anguilla</name>
    <dbReference type="NCBI Taxonomy" id="7936"/>
    <lineage>
        <taxon>Eukaryota</taxon>
        <taxon>Metazoa</taxon>
        <taxon>Chordata</taxon>
        <taxon>Craniata</taxon>
        <taxon>Vertebrata</taxon>
        <taxon>Euteleostomi</taxon>
        <taxon>Actinopterygii</taxon>
        <taxon>Neopterygii</taxon>
        <taxon>Teleostei</taxon>
        <taxon>Anguilliformes</taxon>
        <taxon>Anguillidae</taxon>
        <taxon>Anguilla</taxon>
    </lineage>
</organism>
<reference evidence="2" key="1">
    <citation type="submission" date="2014-11" db="EMBL/GenBank/DDBJ databases">
        <authorList>
            <person name="Amaro Gonzalez C."/>
        </authorList>
    </citation>
    <scope>NUCLEOTIDE SEQUENCE</scope>
</reference>
<sequence>MLQFCTLTNLMLSICLLFVLQTVLYCFYEMFPYC</sequence>
<keyword evidence="1" id="KW-1133">Transmembrane helix</keyword>
<keyword evidence="1" id="KW-0812">Transmembrane</keyword>